<evidence type="ECO:0000313" key="5">
    <source>
        <dbReference type="EMBL" id="RZU54109.1"/>
    </source>
</evidence>
<proteinExistence type="predicted"/>
<organism evidence="5 6">
    <name type="scientific">Krasilnikovia cinnamomea</name>
    <dbReference type="NCBI Taxonomy" id="349313"/>
    <lineage>
        <taxon>Bacteria</taxon>
        <taxon>Bacillati</taxon>
        <taxon>Actinomycetota</taxon>
        <taxon>Actinomycetes</taxon>
        <taxon>Micromonosporales</taxon>
        <taxon>Micromonosporaceae</taxon>
        <taxon>Krasilnikovia</taxon>
    </lineage>
</organism>
<gene>
    <name evidence="5" type="ORF">EV385_6048</name>
</gene>
<dbReference type="InterPro" id="IPR036052">
    <property type="entry name" value="TrpB-like_PALP_sf"/>
</dbReference>
<reference evidence="5 6" key="1">
    <citation type="submission" date="2019-02" db="EMBL/GenBank/DDBJ databases">
        <title>Sequencing the genomes of 1000 actinobacteria strains.</title>
        <authorList>
            <person name="Klenk H.-P."/>
        </authorList>
    </citation>
    <scope>NUCLEOTIDE SEQUENCE [LARGE SCALE GENOMIC DNA]</scope>
    <source>
        <strain evidence="5 6">DSM 45162</strain>
    </source>
</reference>
<comment type="cofactor">
    <cofactor evidence="1">
        <name>pyridoxal 5'-phosphate</name>
        <dbReference type="ChEBI" id="CHEBI:597326"/>
    </cofactor>
</comment>
<dbReference type="SUPFAM" id="SSF53686">
    <property type="entry name" value="Tryptophan synthase beta subunit-like PLP-dependent enzymes"/>
    <property type="match status" value="1"/>
</dbReference>
<dbReference type="InterPro" id="IPR001926">
    <property type="entry name" value="TrpB-like_PALP"/>
</dbReference>
<dbReference type="PANTHER" id="PTHR48078:SF6">
    <property type="entry name" value="L-THREONINE DEHYDRATASE CATABOLIC TDCB"/>
    <property type="match status" value="1"/>
</dbReference>
<evidence type="ECO:0000256" key="2">
    <source>
        <dbReference type="ARBA" id="ARBA00022898"/>
    </source>
</evidence>
<name>A0A4Q7ZU61_9ACTN</name>
<dbReference type="Proteomes" id="UP000292564">
    <property type="component" value="Unassembled WGS sequence"/>
</dbReference>
<evidence type="ECO:0000259" key="4">
    <source>
        <dbReference type="Pfam" id="PF00291"/>
    </source>
</evidence>
<dbReference type="GO" id="GO:0003941">
    <property type="term" value="F:L-serine ammonia-lyase activity"/>
    <property type="evidence" value="ECO:0007669"/>
    <property type="project" value="TreeGrafter"/>
</dbReference>
<dbReference type="GO" id="GO:0004794">
    <property type="term" value="F:threonine deaminase activity"/>
    <property type="evidence" value="ECO:0007669"/>
    <property type="project" value="TreeGrafter"/>
</dbReference>
<keyword evidence="2" id="KW-0663">Pyridoxal phosphate</keyword>
<dbReference type="Pfam" id="PF00291">
    <property type="entry name" value="PALP"/>
    <property type="match status" value="1"/>
</dbReference>
<protein>
    <submittedName>
        <fullName evidence="5">Threonine dehydratase</fullName>
    </submittedName>
</protein>
<evidence type="ECO:0000313" key="6">
    <source>
        <dbReference type="Proteomes" id="UP000292564"/>
    </source>
</evidence>
<dbReference type="AlphaFoldDB" id="A0A4Q7ZU61"/>
<dbReference type="InterPro" id="IPR050147">
    <property type="entry name" value="Ser/Thr_Dehydratase"/>
</dbReference>
<evidence type="ECO:0000256" key="1">
    <source>
        <dbReference type="ARBA" id="ARBA00001933"/>
    </source>
</evidence>
<sequence length="327" mass="32659">MQPAVTERDLNQADVADAARYLAGRIVPTPMLGCPELDELAGTRLLLKAENLQHSGSYKMRGATVAVGRLAAAGQATGVVCQSTGNHAAAVAQAARRHGLAAVVVLPPDAAPAKVARAAAAGACVLRADGDPHEVVRQVHADTGYPVIDAYDHPDVVAGQGTAALELIEAAEAAGTPLDALVVPVGGGGGAAGAVLAATGRGIDVYGVEPYGCDSLARSLAAGHRVPVTPAATLADGLRPACVGALPFRVLRDSGIDAVGVGDDAIAHAFRLIVTHLKLVVEPSGAAALAGALRVAETSTHRTVGVLLTGGNVEADLVGRLMEGSAA</sequence>
<dbReference type="Gene3D" id="3.40.50.1100">
    <property type="match status" value="2"/>
</dbReference>
<evidence type="ECO:0000256" key="3">
    <source>
        <dbReference type="ARBA" id="ARBA00023239"/>
    </source>
</evidence>
<dbReference type="RefSeq" id="WP_242625154.1">
    <property type="nucleotide sequence ID" value="NZ_SHKY01000001.1"/>
</dbReference>
<dbReference type="GO" id="GO:0006565">
    <property type="term" value="P:L-serine catabolic process"/>
    <property type="evidence" value="ECO:0007669"/>
    <property type="project" value="TreeGrafter"/>
</dbReference>
<feature type="domain" description="Tryptophan synthase beta chain-like PALP" evidence="4">
    <location>
        <begin position="26"/>
        <end position="310"/>
    </location>
</feature>
<dbReference type="GO" id="GO:0006567">
    <property type="term" value="P:L-threonine catabolic process"/>
    <property type="evidence" value="ECO:0007669"/>
    <property type="project" value="TreeGrafter"/>
</dbReference>
<accession>A0A4Q7ZU61</accession>
<keyword evidence="3" id="KW-0456">Lyase</keyword>
<comment type="caution">
    <text evidence="5">The sequence shown here is derived from an EMBL/GenBank/DDBJ whole genome shotgun (WGS) entry which is preliminary data.</text>
</comment>
<dbReference type="PANTHER" id="PTHR48078">
    <property type="entry name" value="THREONINE DEHYDRATASE, MITOCHONDRIAL-RELATED"/>
    <property type="match status" value="1"/>
</dbReference>
<keyword evidence="6" id="KW-1185">Reference proteome</keyword>
<dbReference type="GO" id="GO:0009097">
    <property type="term" value="P:isoleucine biosynthetic process"/>
    <property type="evidence" value="ECO:0007669"/>
    <property type="project" value="TreeGrafter"/>
</dbReference>
<dbReference type="EMBL" id="SHKY01000001">
    <property type="protein sequence ID" value="RZU54109.1"/>
    <property type="molecule type" value="Genomic_DNA"/>
</dbReference>